<dbReference type="Pfam" id="PF00535">
    <property type="entry name" value="Glycos_transf_2"/>
    <property type="match status" value="1"/>
</dbReference>
<keyword evidence="5" id="KW-1185">Reference proteome</keyword>
<evidence type="ECO:0000259" key="3">
    <source>
        <dbReference type="Pfam" id="PF00535"/>
    </source>
</evidence>
<dbReference type="GO" id="GO:0016757">
    <property type="term" value="F:glycosyltransferase activity"/>
    <property type="evidence" value="ECO:0007669"/>
    <property type="project" value="UniProtKB-KW"/>
</dbReference>
<comment type="caution">
    <text evidence="4">The sequence shown here is derived from an EMBL/GenBank/DDBJ whole genome shotgun (WGS) entry which is preliminary data.</text>
</comment>
<dbReference type="Gene3D" id="3.90.550.10">
    <property type="entry name" value="Spore Coat Polysaccharide Biosynthesis Protein SpsA, Chain A"/>
    <property type="match status" value="1"/>
</dbReference>
<evidence type="ECO:0000256" key="2">
    <source>
        <dbReference type="ARBA" id="ARBA00022679"/>
    </source>
</evidence>
<dbReference type="CDD" id="cd00761">
    <property type="entry name" value="Glyco_tranf_GTA_type"/>
    <property type="match status" value="1"/>
</dbReference>
<dbReference type="PANTHER" id="PTHR22916:SF51">
    <property type="entry name" value="GLYCOSYLTRANSFERASE EPSH-RELATED"/>
    <property type="match status" value="1"/>
</dbReference>
<organism evidence="4 5">
    <name type="scientific">Pseudoalteromonas issachenkonii</name>
    <dbReference type="NCBI Taxonomy" id="152297"/>
    <lineage>
        <taxon>Bacteria</taxon>
        <taxon>Pseudomonadati</taxon>
        <taxon>Pseudomonadota</taxon>
        <taxon>Gammaproteobacteria</taxon>
        <taxon>Alteromonadales</taxon>
        <taxon>Pseudoalteromonadaceae</taxon>
        <taxon>Pseudoalteromonas</taxon>
    </lineage>
</organism>
<keyword evidence="2 4" id="KW-0808">Transferase</keyword>
<feature type="domain" description="Glycosyltransferase 2-like" evidence="3">
    <location>
        <begin position="5"/>
        <end position="111"/>
    </location>
</feature>
<dbReference type="EC" id="2.4.-.-" evidence="4"/>
<dbReference type="PANTHER" id="PTHR22916">
    <property type="entry name" value="GLYCOSYLTRANSFERASE"/>
    <property type="match status" value="1"/>
</dbReference>
<name>A0ABU9GYG9_9GAMM</name>
<accession>A0ABU9GYG9</accession>
<dbReference type="EMBL" id="JBAKAW010000005">
    <property type="protein sequence ID" value="MEL0654598.1"/>
    <property type="molecule type" value="Genomic_DNA"/>
</dbReference>
<dbReference type="Proteomes" id="UP001371391">
    <property type="component" value="Unassembled WGS sequence"/>
</dbReference>
<dbReference type="RefSeq" id="WP_341601988.1">
    <property type="nucleotide sequence ID" value="NZ_JBAKAW010000005.1"/>
</dbReference>
<evidence type="ECO:0000313" key="4">
    <source>
        <dbReference type="EMBL" id="MEL0654598.1"/>
    </source>
</evidence>
<evidence type="ECO:0000256" key="1">
    <source>
        <dbReference type="ARBA" id="ARBA00022676"/>
    </source>
</evidence>
<proteinExistence type="predicted"/>
<dbReference type="InterPro" id="IPR001173">
    <property type="entry name" value="Glyco_trans_2-like"/>
</dbReference>
<keyword evidence="1 4" id="KW-0328">Glycosyltransferase</keyword>
<protein>
    <submittedName>
        <fullName evidence="4">Glycosyltransferase family 2 protein</fullName>
        <ecNumber evidence="4">2.4.-.-</ecNumber>
    </submittedName>
</protein>
<reference evidence="4 5" key="1">
    <citation type="submission" date="2024-02" db="EMBL/GenBank/DDBJ databases">
        <title>Bacteria isolated from the canopy kelp, Nereocystis luetkeana.</title>
        <authorList>
            <person name="Pfister C.A."/>
            <person name="Younker I.T."/>
            <person name="Light S.H."/>
        </authorList>
    </citation>
    <scope>NUCLEOTIDE SEQUENCE [LARGE SCALE GENOMIC DNA]</scope>
    <source>
        <strain evidence="4 5">TI.1.03</strain>
    </source>
</reference>
<dbReference type="SUPFAM" id="SSF53448">
    <property type="entry name" value="Nucleotide-diphospho-sugar transferases"/>
    <property type="match status" value="1"/>
</dbReference>
<evidence type="ECO:0000313" key="5">
    <source>
        <dbReference type="Proteomes" id="UP001371391"/>
    </source>
</evidence>
<sequence>MITLSIIIPVYNGAQYIAQTLNSIAEQVNNESEIIIINDGSTDNSLNIIEDNYKKEINSGFFKVINQTNSGVSVARNNGIKHSVGKYIAFIDADDFILPGYFNEINTAINTRSMDVIELGYIPFVENDEVNINKACYCHNSFGLLNSGDVIKDVFSRSLFYPFLRVIKRSFFDEYQFPVGVKFCEDLILLQNVYRSIRTIYHIEKPLYAYRLNPNGATGNVKPEYINGMLEFYKSLLGKQDIHVMYLKANVFYVIYKVHENLNLKISLPSNIRKDSLVLLWALLWDKKITKKRKFIILSPNLFYMLRKIIKGSNQ</sequence>
<dbReference type="InterPro" id="IPR029044">
    <property type="entry name" value="Nucleotide-diphossugar_trans"/>
</dbReference>
<gene>
    <name evidence="4" type="ORF">V6257_06145</name>
</gene>